<reference evidence="1" key="2">
    <citation type="journal article" date="2015" name="Fish Shellfish Immunol.">
        <title>Early steps in the European eel (Anguilla anguilla)-Vibrio vulnificus interaction in the gills: Role of the RtxA13 toxin.</title>
        <authorList>
            <person name="Callol A."/>
            <person name="Pajuelo D."/>
            <person name="Ebbesson L."/>
            <person name="Teles M."/>
            <person name="MacKenzie S."/>
            <person name="Amaro C."/>
        </authorList>
    </citation>
    <scope>NUCLEOTIDE SEQUENCE</scope>
</reference>
<reference evidence="1" key="1">
    <citation type="submission" date="2014-11" db="EMBL/GenBank/DDBJ databases">
        <authorList>
            <person name="Amaro Gonzalez C."/>
        </authorList>
    </citation>
    <scope>NUCLEOTIDE SEQUENCE</scope>
</reference>
<name>A0A0E9QXE1_ANGAN</name>
<accession>A0A0E9QXE1</accession>
<sequence>MHQVNQQLMSNCCMNESQV</sequence>
<organism evidence="1">
    <name type="scientific">Anguilla anguilla</name>
    <name type="common">European freshwater eel</name>
    <name type="synonym">Muraena anguilla</name>
    <dbReference type="NCBI Taxonomy" id="7936"/>
    <lineage>
        <taxon>Eukaryota</taxon>
        <taxon>Metazoa</taxon>
        <taxon>Chordata</taxon>
        <taxon>Craniata</taxon>
        <taxon>Vertebrata</taxon>
        <taxon>Euteleostomi</taxon>
        <taxon>Actinopterygii</taxon>
        <taxon>Neopterygii</taxon>
        <taxon>Teleostei</taxon>
        <taxon>Anguilliformes</taxon>
        <taxon>Anguillidae</taxon>
        <taxon>Anguilla</taxon>
    </lineage>
</organism>
<dbReference type="AlphaFoldDB" id="A0A0E9QXE1"/>
<protein>
    <submittedName>
        <fullName evidence="1">Uncharacterized protein</fullName>
    </submittedName>
</protein>
<dbReference type="EMBL" id="GBXM01087063">
    <property type="protein sequence ID" value="JAH21514.1"/>
    <property type="molecule type" value="Transcribed_RNA"/>
</dbReference>
<proteinExistence type="predicted"/>
<evidence type="ECO:0000313" key="1">
    <source>
        <dbReference type="EMBL" id="JAH21514.1"/>
    </source>
</evidence>